<dbReference type="Pfam" id="PF19125">
    <property type="entry name" value="DUF5809"/>
    <property type="match status" value="1"/>
</dbReference>
<dbReference type="RefSeq" id="WP_053967228.1">
    <property type="nucleotide sequence ID" value="NZ_LIUF01000002.1"/>
</dbReference>
<dbReference type="EMBL" id="LIUF01000002">
    <property type="protein sequence ID" value="KOX93534.1"/>
    <property type="molecule type" value="Genomic_DNA"/>
</dbReference>
<proteinExistence type="predicted"/>
<dbReference type="Proteomes" id="UP000037729">
    <property type="component" value="Unassembled WGS sequence"/>
</dbReference>
<name>A0A0N1IUL7_9EURY</name>
<dbReference type="InterPro" id="IPR043832">
    <property type="entry name" value="DUF5809"/>
</dbReference>
<keyword evidence="2" id="KW-1185">Reference proteome</keyword>
<dbReference type="PATRIC" id="fig|1705562.3.peg.2316"/>
<evidence type="ECO:0000313" key="1">
    <source>
        <dbReference type="EMBL" id="KOX93534.1"/>
    </source>
</evidence>
<dbReference type="AlphaFoldDB" id="A0A0N1IUL7"/>
<comment type="caution">
    <text evidence="1">The sequence shown here is derived from an EMBL/GenBank/DDBJ whole genome shotgun (WGS) entry which is preliminary data.</text>
</comment>
<protein>
    <submittedName>
        <fullName evidence="1">Uncharacterized protein</fullName>
    </submittedName>
</protein>
<reference evidence="1 2" key="1">
    <citation type="submission" date="2015-08" db="EMBL/GenBank/DDBJ databases">
        <title>Genomes of Isolates from Cabo Rojo, PR.</title>
        <authorList>
            <person name="Sanchez-Nieves R.L."/>
            <person name="Montalvo-Rodriguez R."/>
        </authorList>
    </citation>
    <scope>NUCLEOTIDE SEQUENCE [LARGE SCALE GENOMIC DNA]</scope>
    <source>
        <strain evidence="1 2">SL3</strain>
    </source>
</reference>
<sequence length="137" mass="15109">MDTEGQFAPASAAEASERYDAFGPTAQVVVKEVAKAMDLDPETYEERVTSEVVATARDVLFAESLAVQVGTMDEFEEWREDTDCEVTLVGAETVDNVVWHAAPFAEQAVAATFQDERRAAVGTLRRQAFGRIYREVV</sequence>
<organism evidence="1 2">
    <name type="scientific">Haloarcula rubripromontorii</name>
    <dbReference type="NCBI Taxonomy" id="1705562"/>
    <lineage>
        <taxon>Archaea</taxon>
        <taxon>Methanobacteriati</taxon>
        <taxon>Methanobacteriota</taxon>
        <taxon>Stenosarchaea group</taxon>
        <taxon>Halobacteria</taxon>
        <taxon>Halobacteriales</taxon>
        <taxon>Haloarculaceae</taxon>
        <taxon>Haloarcula</taxon>
    </lineage>
</organism>
<dbReference type="OrthoDB" id="191500at2157"/>
<gene>
    <name evidence="1" type="ORF">AMS69_06305</name>
</gene>
<dbReference type="STRING" id="1705562.AMS69_06305"/>
<accession>A0A0N1IUL7</accession>
<evidence type="ECO:0000313" key="2">
    <source>
        <dbReference type="Proteomes" id="UP000037729"/>
    </source>
</evidence>